<dbReference type="SUPFAM" id="SSF55347">
    <property type="entry name" value="Glyceraldehyde-3-phosphate dehydrogenase-like, C-terminal domain"/>
    <property type="match status" value="1"/>
</dbReference>
<sequence>MTLTQDKNNNNSIGVGLIGTGFMGKCHALAYGSVKAVFGAVPTPRLEVLCDVPSEKASAFADQFGFARSTDTWQDLVVDPAVDIVCITAPNKVHKEMALAALGAGKHVHLEKPMALTIADANELRDAAASAGVKTITGYNYLHNPAITHAHQLIESGAIGRVVHFRGAIDEDYQADPDLAWTWRAMKTEAGLGALGDLGCHLVSIATYLAGPIASLMADMQTIHHTRPVADGGASRAVENEDVASALVTFETGAQGVLTTSRSAWGRKSHIGFEVHGTEGMITFDQERMNELRLYQNRGALAEQGFKTILSGPAHPPYGEFVPAAGHQLGFNDLKVIEVHEFLKAIAEDRLAFPAFADAFHFEDVIHAIAASSRAGTRVSIKG</sequence>
<evidence type="ECO:0000313" key="4">
    <source>
        <dbReference type="EMBL" id="MEJ8475654.1"/>
    </source>
</evidence>
<evidence type="ECO:0000256" key="1">
    <source>
        <dbReference type="ARBA" id="ARBA00023002"/>
    </source>
</evidence>
<dbReference type="InterPro" id="IPR036291">
    <property type="entry name" value="NAD(P)-bd_dom_sf"/>
</dbReference>
<dbReference type="EMBL" id="JBAKIA010000012">
    <property type="protein sequence ID" value="MEJ8475654.1"/>
    <property type="molecule type" value="Genomic_DNA"/>
</dbReference>
<dbReference type="Gene3D" id="3.40.50.720">
    <property type="entry name" value="NAD(P)-binding Rossmann-like Domain"/>
    <property type="match status" value="1"/>
</dbReference>
<comment type="caution">
    <text evidence="4">The sequence shown here is derived from an EMBL/GenBank/DDBJ whole genome shotgun (WGS) entry which is preliminary data.</text>
</comment>
<dbReference type="Pfam" id="PF22725">
    <property type="entry name" value="GFO_IDH_MocA_C3"/>
    <property type="match status" value="1"/>
</dbReference>
<dbReference type="InterPro" id="IPR055170">
    <property type="entry name" value="GFO_IDH_MocA-like_dom"/>
</dbReference>
<feature type="domain" description="GFO/IDH/MocA-like oxidoreductase" evidence="3">
    <location>
        <begin position="149"/>
        <end position="282"/>
    </location>
</feature>
<name>A0ABU8TNA1_9HYPH</name>
<keyword evidence="1" id="KW-0560">Oxidoreductase</keyword>
<dbReference type="InterPro" id="IPR050463">
    <property type="entry name" value="Gfo/Idh/MocA_oxidrdct_glycsds"/>
</dbReference>
<feature type="domain" description="Gfo/Idh/MocA-like oxidoreductase N-terminal" evidence="2">
    <location>
        <begin position="13"/>
        <end position="138"/>
    </location>
</feature>
<dbReference type="Pfam" id="PF01408">
    <property type="entry name" value="GFO_IDH_MocA"/>
    <property type="match status" value="1"/>
</dbReference>
<dbReference type="PANTHER" id="PTHR43818">
    <property type="entry name" value="BCDNA.GH03377"/>
    <property type="match status" value="1"/>
</dbReference>
<protein>
    <submittedName>
        <fullName evidence="4">Gfo/Idh/MocA family oxidoreductase</fullName>
    </submittedName>
</protein>
<dbReference type="SUPFAM" id="SSF51735">
    <property type="entry name" value="NAD(P)-binding Rossmann-fold domains"/>
    <property type="match status" value="1"/>
</dbReference>
<dbReference type="Gene3D" id="3.30.360.10">
    <property type="entry name" value="Dihydrodipicolinate Reductase, domain 2"/>
    <property type="match status" value="1"/>
</dbReference>
<accession>A0ABU8TNA1</accession>
<evidence type="ECO:0000259" key="3">
    <source>
        <dbReference type="Pfam" id="PF22725"/>
    </source>
</evidence>
<dbReference type="RefSeq" id="WP_340275823.1">
    <property type="nucleotide sequence ID" value="NZ_JBAKIA010000012.1"/>
</dbReference>
<organism evidence="4 5">
    <name type="scientific">Roseibium algae</name>
    <dbReference type="NCBI Taxonomy" id="3123038"/>
    <lineage>
        <taxon>Bacteria</taxon>
        <taxon>Pseudomonadati</taxon>
        <taxon>Pseudomonadota</taxon>
        <taxon>Alphaproteobacteria</taxon>
        <taxon>Hyphomicrobiales</taxon>
        <taxon>Stappiaceae</taxon>
        <taxon>Roseibium</taxon>
    </lineage>
</organism>
<gene>
    <name evidence="4" type="ORF">V6575_16295</name>
</gene>
<evidence type="ECO:0000313" key="5">
    <source>
        <dbReference type="Proteomes" id="UP001385499"/>
    </source>
</evidence>
<dbReference type="InterPro" id="IPR000683">
    <property type="entry name" value="Gfo/Idh/MocA-like_OxRdtase_N"/>
</dbReference>
<evidence type="ECO:0000259" key="2">
    <source>
        <dbReference type="Pfam" id="PF01408"/>
    </source>
</evidence>
<reference evidence="4 5" key="1">
    <citation type="submission" date="2024-02" db="EMBL/GenBank/DDBJ databases">
        <title>Roseibium algae sp. nov., isolated from marine alga (Grateloupia sp.), showing potential in myo-inositol conversion.</title>
        <authorList>
            <person name="Wang Y."/>
        </authorList>
    </citation>
    <scope>NUCLEOTIDE SEQUENCE [LARGE SCALE GENOMIC DNA]</scope>
    <source>
        <strain evidence="4 5">H3510</strain>
    </source>
</reference>
<keyword evidence="5" id="KW-1185">Reference proteome</keyword>
<dbReference type="PANTHER" id="PTHR43818:SF11">
    <property type="entry name" value="BCDNA.GH03377"/>
    <property type="match status" value="1"/>
</dbReference>
<dbReference type="Proteomes" id="UP001385499">
    <property type="component" value="Unassembled WGS sequence"/>
</dbReference>
<proteinExistence type="predicted"/>